<evidence type="ECO:0000256" key="22">
    <source>
        <dbReference type="ARBA" id="ARBA00048135"/>
    </source>
</evidence>
<accession>A0A7R9QBW2</accession>
<feature type="region of interest" description="Disordered" evidence="31">
    <location>
        <begin position="1"/>
        <end position="28"/>
    </location>
</feature>
<dbReference type="Pfam" id="PF03062">
    <property type="entry name" value="MBOAT"/>
    <property type="match status" value="1"/>
</dbReference>
<evidence type="ECO:0000256" key="26">
    <source>
        <dbReference type="ARBA" id="ARBA00048907"/>
    </source>
</evidence>
<comment type="catalytic activity">
    <reaction evidence="25">
        <text>1,2-di-(9Z-octadecenoyl)-glycerol + (9Z)-octadecenoate + H(+) = 1,2,3-tri-(9Z-octadecenoyl)-glycerol + H2O</text>
        <dbReference type="Rhea" id="RHEA:38379"/>
        <dbReference type="ChEBI" id="CHEBI:15377"/>
        <dbReference type="ChEBI" id="CHEBI:15378"/>
        <dbReference type="ChEBI" id="CHEBI:30823"/>
        <dbReference type="ChEBI" id="CHEBI:52323"/>
        <dbReference type="ChEBI" id="CHEBI:53753"/>
    </reaction>
    <physiologicalReaction direction="left-to-right" evidence="25">
        <dbReference type="Rhea" id="RHEA:38380"/>
    </physiologicalReaction>
</comment>
<comment type="catalytic activity">
    <reaction evidence="19">
        <text>1-O-(9Z-octadecyl)-3-(9Z-octadecenoyl)-glycerol + (9Z)-octadecenoyl-CoA = 1-O-(9Z-octadecenyl)-2,3-di-(9Z-octadecenoyl)glycerol + CoA</text>
        <dbReference type="Rhea" id="RHEA:55344"/>
        <dbReference type="ChEBI" id="CHEBI:57287"/>
        <dbReference type="ChEBI" id="CHEBI:57387"/>
        <dbReference type="ChEBI" id="CHEBI:138735"/>
        <dbReference type="ChEBI" id="CHEBI:197429"/>
    </reaction>
    <physiologicalReaction direction="left-to-right" evidence="19">
        <dbReference type="Rhea" id="RHEA:55345"/>
    </physiologicalReaction>
</comment>
<evidence type="ECO:0000256" key="30">
    <source>
        <dbReference type="PIRSR" id="PIRSR000439-1"/>
    </source>
</evidence>
<feature type="region of interest" description="Disordered" evidence="31">
    <location>
        <begin position="215"/>
        <end position="242"/>
    </location>
</feature>
<keyword evidence="16 29" id="KW-0012">Acyltransferase</keyword>
<dbReference type="GO" id="GO:0005789">
    <property type="term" value="C:endoplasmic reticulum membrane"/>
    <property type="evidence" value="ECO:0007669"/>
    <property type="project" value="UniProtKB-SubCell"/>
</dbReference>
<dbReference type="GO" id="GO:0004144">
    <property type="term" value="F:diacylglycerol O-acyltransferase activity"/>
    <property type="evidence" value="ECO:0007669"/>
    <property type="project" value="UniProtKB-EC"/>
</dbReference>
<comment type="catalytic activity">
    <reaction evidence="5">
        <text>2-(9Z-octadecenoyl)-glycerol + hexadecanoyl-CoA = 1-hexadecanoyl-2-(9Z-octadecenoyl)-sn-glycerol + CoA</text>
        <dbReference type="Rhea" id="RHEA:38071"/>
        <dbReference type="ChEBI" id="CHEBI:57287"/>
        <dbReference type="ChEBI" id="CHEBI:57379"/>
        <dbReference type="ChEBI" id="CHEBI:73990"/>
        <dbReference type="ChEBI" id="CHEBI:75466"/>
    </reaction>
    <physiologicalReaction direction="left-to-right" evidence="5">
        <dbReference type="Rhea" id="RHEA:38072"/>
    </physiologicalReaction>
</comment>
<evidence type="ECO:0000256" key="15">
    <source>
        <dbReference type="ARBA" id="ARBA00023136"/>
    </source>
</evidence>
<comment type="catalytic activity">
    <reaction evidence="2">
        <text>all-trans-retinol + an acyl-CoA = an all-trans-retinyl ester + CoA</text>
        <dbReference type="Rhea" id="RHEA:11488"/>
        <dbReference type="ChEBI" id="CHEBI:17336"/>
        <dbReference type="ChEBI" id="CHEBI:57287"/>
        <dbReference type="ChEBI" id="CHEBI:58342"/>
        <dbReference type="ChEBI" id="CHEBI:63410"/>
        <dbReference type="EC" id="2.3.1.76"/>
    </reaction>
    <physiologicalReaction direction="left-to-right" evidence="2">
        <dbReference type="Rhea" id="RHEA:11489"/>
    </physiologicalReaction>
</comment>
<evidence type="ECO:0000256" key="16">
    <source>
        <dbReference type="ARBA" id="ARBA00023315"/>
    </source>
</evidence>
<comment type="pathway">
    <text evidence="9">Lipid metabolism; glycerolipid metabolism.</text>
</comment>
<comment type="catalytic activity">
    <reaction evidence="28">
        <text>1,3-di-(9Z-octadecenoyl)-glycerol + (9Z)-octadecenoyl-CoA = 1,2,3-tri-(9Z-octadecenoyl)-glycerol + CoA</text>
        <dbReference type="Rhea" id="RHEA:38435"/>
        <dbReference type="ChEBI" id="CHEBI:53753"/>
        <dbReference type="ChEBI" id="CHEBI:57287"/>
        <dbReference type="ChEBI" id="CHEBI:57387"/>
        <dbReference type="ChEBI" id="CHEBI:75735"/>
    </reaction>
    <physiologicalReaction direction="left-to-right" evidence="28">
        <dbReference type="Rhea" id="RHEA:38436"/>
    </physiologicalReaction>
</comment>
<evidence type="ECO:0000256" key="29">
    <source>
        <dbReference type="PIRNR" id="PIRNR000439"/>
    </source>
</evidence>
<dbReference type="InterPro" id="IPR004299">
    <property type="entry name" value="MBOAT_fam"/>
</dbReference>
<dbReference type="UniPathway" id="UPA00230"/>
<dbReference type="GO" id="GO:0050252">
    <property type="term" value="F:retinol O-fatty-acyltransferase activity"/>
    <property type="evidence" value="ECO:0007669"/>
    <property type="project" value="UniProtKB-EC"/>
</dbReference>
<comment type="catalytic activity">
    <reaction evidence="6">
        <text>1,2-di-(9Z-octadecenoyl)-sn-glycerol + hexadecanoyl-CoA = 1,2-di-(9Z)-octadecenoyl-3-hexadecanoyl-sn-glycerol + CoA</text>
        <dbReference type="Rhea" id="RHEA:38163"/>
        <dbReference type="ChEBI" id="CHEBI:52333"/>
        <dbReference type="ChEBI" id="CHEBI:57287"/>
        <dbReference type="ChEBI" id="CHEBI:57379"/>
        <dbReference type="ChEBI" id="CHEBI:75583"/>
    </reaction>
    <physiologicalReaction direction="left-to-right" evidence="6">
        <dbReference type="Rhea" id="RHEA:38164"/>
    </physiologicalReaction>
</comment>
<comment type="catalytic activity">
    <reaction evidence="27">
        <text>1-(9Z-octadecenoyl)-glycerol + (9Z)-octadecenoyl-CoA = 1,2-di-(9Z-octadecenoyl)-glycerol + CoA</text>
        <dbReference type="Rhea" id="RHEA:37915"/>
        <dbReference type="ChEBI" id="CHEBI:52323"/>
        <dbReference type="ChEBI" id="CHEBI:57287"/>
        <dbReference type="ChEBI" id="CHEBI:57387"/>
        <dbReference type="ChEBI" id="CHEBI:75342"/>
    </reaction>
    <physiologicalReaction direction="left-to-right" evidence="27">
        <dbReference type="Rhea" id="RHEA:37916"/>
    </physiologicalReaction>
</comment>
<feature type="compositionally biased region" description="Low complexity" evidence="31">
    <location>
        <begin position="1"/>
        <end position="21"/>
    </location>
</feature>
<comment type="catalytic activity">
    <reaction evidence="4">
        <text>hexadecane-1,2-diol + 2 hexadecanoyl-CoA = 1,2-O,O-dihexadecanoyl-1,2-hexadecanediol + 2 CoA</text>
        <dbReference type="Rhea" id="RHEA:38211"/>
        <dbReference type="ChEBI" id="CHEBI:57287"/>
        <dbReference type="ChEBI" id="CHEBI:57379"/>
        <dbReference type="ChEBI" id="CHEBI:75586"/>
        <dbReference type="ChEBI" id="CHEBI:75608"/>
    </reaction>
    <physiologicalReaction direction="left-to-right" evidence="4">
        <dbReference type="Rhea" id="RHEA:38212"/>
    </physiologicalReaction>
</comment>
<feature type="transmembrane region" description="Helical" evidence="32">
    <location>
        <begin position="339"/>
        <end position="360"/>
    </location>
</feature>
<protein>
    <recommendedName>
        <fullName evidence="29">O-acyltransferase</fullName>
    </recommendedName>
</protein>
<feature type="transmembrane region" description="Helical" evidence="32">
    <location>
        <begin position="76"/>
        <end position="97"/>
    </location>
</feature>
<feature type="region of interest" description="Disordered" evidence="31">
    <location>
        <begin position="43"/>
        <end position="65"/>
    </location>
</feature>
<feature type="transmembrane region" description="Helical" evidence="32">
    <location>
        <begin position="433"/>
        <end position="455"/>
    </location>
</feature>
<evidence type="ECO:0000256" key="31">
    <source>
        <dbReference type="SAM" id="MobiDB-lite"/>
    </source>
</evidence>
<evidence type="ECO:0000256" key="19">
    <source>
        <dbReference type="ARBA" id="ARBA00047609"/>
    </source>
</evidence>
<evidence type="ECO:0000256" key="10">
    <source>
        <dbReference type="ARBA" id="ARBA00009010"/>
    </source>
</evidence>
<name>A0A7R9QBW2_9ACAR</name>
<feature type="active site" evidence="30">
    <location>
        <position position="422"/>
    </location>
</feature>
<comment type="catalytic activity">
    <reaction evidence="23">
        <text>1-octadecanoyl-2-(5Z,8Z,11Z,14Z-eicosatetraenoyl)-sn-glycerol + (9Z)-octadecenoyl-CoA = 1-octadecanoyl-2-(5Z,8Z,11Z,14Z)-eicosatetraenoyl-3-(9Z)-octadecenoyl-sn-glycerol + CoA</text>
        <dbReference type="Rhea" id="RHEA:38307"/>
        <dbReference type="ChEBI" id="CHEBI:57287"/>
        <dbReference type="ChEBI" id="CHEBI:57387"/>
        <dbReference type="ChEBI" id="CHEBI:75728"/>
        <dbReference type="ChEBI" id="CHEBI:75729"/>
    </reaction>
    <physiologicalReaction direction="left-to-right" evidence="23">
        <dbReference type="Rhea" id="RHEA:38308"/>
    </physiologicalReaction>
</comment>
<evidence type="ECO:0000256" key="20">
    <source>
        <dbReference type="ARBA" id="ARBA00047807"/>
    </source>
</evidence>
<evidence type="ECO:0000256" key="1">
    <source>
        <dbReference type="ARBA" id="ARBA00000174"/>
    </source>
</evidence>
<reference evidence="33" key="1">
    <citation type="submission" date="2020-11" db="EMBL/GenBank/DDBJ databases">
        <authorList>
            <person name="Tran Van P."/>
        </authorList>
    </citation>
    <scope>NUCLEOTIDE SEQUENCE</scope>
</reference>
<evidence type="ECO:0000256" key="4">
    <source>
        <dbReference type="ARBA" id="ARBA00001118"/>
    </source>
</evidence>
<evidence type="ECO:0000256" key="3">
    <source>
        <dbReference type="ARBA" id="ARBA00000895"/>
    </source>
</evidence>
<comment type="subcellular location">
    <subcellularLocation>
        <location evidence="8 29">Endoplasmic reticulum membrane</location>
        <topology evidence="8 29">Multi-pass membrane protein</topology>
    </subcellularLocation>
</comment>
<feature type="transmembrane region" description="Helical" evidence="32">
    <location>
        <begin position="150"/>
        <end position="173"/>
    </location>
</feature>
<dbReference type="EMBL" id="OC915177">
    <property type="protein sequence ID" value="CAD7639084.1"/>
    <property type="molecule type" value="Genomic_DNA"/>
</dbReference>
<dbReference type="PANTHER" id="PTHR10408:SF7">
    <property type="entry name" value="DIACYLGLYCEROL O-ACYLTRANSFERASE 1"/>
    <property type="match status" value="1"/>
</dbReference>
<dbReference type="EMBL" id="CAJPVJ010000352">
    <property type="protein sequence ID" value="CAG2162169.1"/>
    <property type="molecule type" value="Genomic_DNA"/>
</dbReference>
<comment type="catalytic activity">
    <reaction evidence="24">
        <text>an acyl-CoA + a 1,2-diacyl-sn-glycerol = a triacyl-sn-glycerol + CoA</text>
        <dbReference type="Rhea" id="RHEA:10868"/>
        <dbReference type="ChEBI" id="CHEBI:17815"/>
        <dbReference type="ChEBI" id="CHEBI:57287"/>
        <dbReference type="ChEBI" id="CHEBI:58342"/>
        <dbReference type="ChEBI" id="CHEBI:64615"/>
        <dbReference type="EC" id="2.3.1.20"/>
    </reaction>
    <physiologicalReaction direction="left-to-right" evidence="24">
        <dbReference type="Rhea" id="RHEA:10869"/>
    </physiologicalReaction>
</comment>
<evidence type="ECO:0000256" key="9">
    <source>
        <dbReference type="ARBA" id="ARBA00005175"/>
    </source>
</evidence>
<evidence type="ECO:0000256" key="8">
    <source>
        <dbReference type="ARBA" id="ARBA00004477"/>
    </source>
</evidence>
<feature type="transmembrane region" description="Helical" evidence="32">
    <location>
        <begin position="179"/>
        <end position="201"/>
    </location>
</feature>
<dbReference type="OrthoDB" id="10039049at2759"/>
<feature type="transmembrane region" description="Helical" evidence="32">
    <location>
        <begin position="408"/>
        <end position="427"/>
    </location>
</feature>
<evidence type="ECO:0000256" key="28">
    <source>
        <dbReference type="ARBA" id="ARBA00049549"/>
    </source>
</evidence>
<comment type="subunit">
    <text evidence="17">Homodimer or homotetramer; both forms have similar enzymatic activities.</text>
</comment>
<comment type="catalytic activity">
    <reaction evidence="3">
        <text>13-cis-retinol + hexadecanoyl-CoA = 13-cis-retinyl hexadecanoate + CoA</text>
        <dbReference type="Rhea" id="RHEA:55296"/>
        <dbReference type="ChEBI" id="CHEBI:45479"/>
        <dbReference type="ChEBI" id="CHEBI:57287"/>
        <dbReference type="ChEBI" id="CHEBI:57379"/>
        <dbReference type="ChEBI" id="CHEBI:138722"/>
    </reaction>
    <physiologicalReaction direction="left-to-right" evidence="3">
        <dbReference type="Rhea" id="RHEA:55297"/>
    </physiologicalReaction>
</comment>
<feature type="transmembrane region" description="Helical" evidence="32">
    <location>
        <begin position="289"/>
        <end position="308"/>
    </location>
</feature>
<evidence type="ECO:0000256" key="6">
    <source>
        <dbReference type="ARBA" id="ARBA00001349"/>
    </source>
</evidence>
<dbReference type="Proteomes" id="UP000728032">
    <property type="component" value="Unassembled WGS sequence"/>
</dbReference>
<dbReference type="InterPro" id="IPR014371">
    <property type="entry name" value="Oat_ACAT_DAG_ARE"/>
</dbReference>
<dbReference type="PANTHER" id="PTHR10408">
    <property type="entry name" value="STEROL O-ACYLTRANSFERASE"/>
    <property type="match status" value="1"/>
</dbReference>
<keyword evidence="11 29" id="KW-0808">Transferase</keyword>
<comment type="catalytic activity">
    <reaction evidence="20">
        <text>1-O-(9Z-octadecenyl)-glycerol + (9Z)-octadecenoyl-CoA = 1-O-(9Z-octadecyl)-3-(9Z-octadecenoyl)-glycerol + CoA</text>
        <dbReference type="Rhea" id="RHEA:55340"/>
        <dbReference type="ChEBI" id="CHEBI:34116"/>
        <dbReference type="ChEBI" id="CHEBI:57287"/>
        <dbReference type="ChEBI" id="CHEBI:57387"/>
        <dbReference type="ChEBI" id="CHEBI:197429"/>
    </reaction>
    <physiologicalReaction direction="left-to-right" evidence="20">
        <dbReference type="Rhea" id="RHEA:55341"/>
    </physiologicalReaction>
</comment>
<keyword evidence="15 29" id="KW-0472">Membrane</keyword>
<feature type="transmembrane region" description="Helical" evidence="32">
    <location>
        <begin position="117"/>
        <end position="138"/>
    </location>
</feature>
<evidence type="ECO:0000256" key="7">
    <source>
        <dbReference type="ARBA" id="ARBA00001764"/>
    </source>
</evidence>
<evidence type="ECO:0000256" key="11">
    <source>
        <dbReference type="ARBA" id="ARBA00022679"/>
    </source>
</evidence>
<dbReference type="AlphaFoldDB" id="A0A7R9QBW2"/>
<comment type="catalytic activity">
    <reaction evidence="18">
        <text>1,2-di-(9Z-octadecenoyl)-sn-glycerol + (9Z)-octadecenoyl-CoA = 1,2,3-tri-(9Z-octadecenoyl)-glycerol + CoA</text>
        <dbReference type="Rhea" id="RHEA:38219"/>
        <dbReference type="ChEBI" id="CHEBI:52333"/>
        <dbReference type="ChEBI" id="CHEBI:53753"/>
        <dbReference type="ChEBI" id="CHEBI:57287"/>
        <dbReference type="ChEBI" id="CHEBI:57387"/>
    </reaction>
    <physiologicalReaction direction="left-to-right" evidence="18">
        <dbReference type="Rhea" id="RHEA:38220"/>
    </physiologicalReaction>
</comment>
<organism evidence="33">
    <name type="scientific">Oppiella nova</name>
    <dbReference type="NCBI Taxonomy" id="334625"/>
    <lineage>
        <taxon>Eukaryota</taxon>
        <taxon>Metazoa</taxon>
        <taxon>Ecdysozoa</taxon>
        <taxon>Arthropoda</taxon>
        <taxon>Chelicerata</taxon>
        <taxon>Arachnida</taxon>
        <taxon>Acari</taxon>
        <taxon>Acariformes</taxon>
        <taxon>Sarcoptiformes</taxon>
        <taxon>Oribatida</taxon>
        <taxon>Brachypylina</taxon>
        <taxon>Oppioidea</taxon>
        <taxon>Oppiidae</taxon>
        <taxon>Oppiella</taxon>
    </lineage>
</organism>
<comment type="catalytic activity">
    <reaction evidence="22">
        <text>2-(9Z-octadecenoyl)-glycerol + (9Z)-octadecenoyl-CoA = 1,2-di-(9Z-octadecenoyl)-sn-glycerol + CoA</text>
        <dbReference type="Rhea" id="RHEA:37911"/>
        <dbReference type="ChEBI" id="CHEBI:52333"/>
        <dbReference type="ChEBI" id="CHEBI:57287"/>
        <dbReference type="ChEBI" id="CHEBI:57387"/>
        <dbReference type="ChEBI" id="CHEBI:73990"/>
    </reaction>
    <physiologicalReaction direction="left-to-right" evidence="22">
        <dbReference type="Rhea" id="RHEA:37912"/>
    </physiologicalReaction>
</comment>
<comment type="catalytic activity">
    <reaction evidence="21">
        <text>2,3-di-(9Z)-octadecenoyl-sn-glycerol + (9Z)-octadecenoyl-CoA = 1,2,3-tri-(9Z-octadecenoyl)-glycerol + CoA</text>
        <dbReference type="Rhea" id="RHEA:38439"/>
        <dbReference type="ChEBI" id="CHEBI:53753"/>
        <dbReference type="ChEBI" id="CHEBI:57287"/>
        <dbReference type="ChEBI" id="CHEBI:57387"/>
        <dbReference type="ChEBI" id="CHEBI:75824"/>
    </reaction>
    <physiologicalReaction direction="left-to-right" evidence="21">
        <dbReference type="Rhea" id="RHEA:38440"/>
    </physiologicalReaction>
</comment>
<evidence type="ECO:0000256" key="24">
    <source>
        <dbReference type="ARBA" id="ARBA00048634"/>
    </source>
</evidence>
<comment type="catalytic activity">
    <reaction evidence="1">
        <text>hexadecane-1,2-diol + hexadecanoyl-CoA = 2-hydroxyhexadecyl hexadecanoate + CoA</text>
        <dbReference type="Rhea" id="RHEA:38171"/>
        <dbReference type="ChEBI" id="CHEBI:57287"/>
        <dbReference type="ChEBI" id="CHEBI:57379"/>
        <dbReference type="ChEBI" id="CHEBI:75586"/>
        <dbReference type="ChEBI" id="CHEBI:75587"/>
    </reaction>
    <physiologicalReaction direction="left-to-right" evidence="1">
        <dbReference type="Rhea" id="RHEA:38172"/>
    </physiologicalReaction>
</comment>
<dbReference type="PIRSF" id="PIRSF000439">
    <property type="entry name" value="Oat_ACAT_DAG_ARE"/>
    <property type="match status" value="1"/>
</dbReference>
<evidence type="ECO:0000256" key="14">
    <source>
        <dbReference type="ARBA" id="ARBA00022989"/>
    </source>
</evidence>
<sequence>MSSRNIRNYNHNNNININNNNETFLKPRRRPNSVTRLSEIQDLERKARRQQADQPVHEPKDSLLSSSSGYTNYRGLLNLCIILLVLSNARVALENIIKYGILVDPFQWIKVFIGKPNAWPSCQLILSANIFILISYIIEHIFAANKWREASGGTVVVINILSILALPPIVINSVPCNPIGASIACGLYSIVSLKLVSYHMVNYWCRKRSAKKLSNAGSHSRRRSFTSKDLHKTVQNGSATSDPKHDLVEYPNNLNLTDLYYFMCAPTLCYELNFPRSERIRKRFLIKRILEILFLLQLDLGLIQQWMVPTISNSLKPLQEMHFSKMLERLLKLAVPNHIIWLIFFYWFFHSCLNTIAEILRFSDREFYKDWWNSESVNYFWKNWNMPVHKWCVRHLYKPLINRGVNKFHASVIVFLLSAFFHEYLVSVPLSMFRLWAFFGMLSQIPFSMFVSKYLNNQTANIAVWISLIIGQPLCILMYYHDYYVIHHVNQVTNYDYSRPQHSFVHQI</sequence>
<evidence type="ECO:0000256" key="5">
    <source>
        <dbReference type="ARBA" id="ARBA00001313"/>
    </source>
</evidence>
<dbReference type="PIRSF" id="PIRSF500231">
    <property type="entry name" value="Oat_dag"/>
    <property type="match status" value="1"/>
</dbReference>
<comment type="catalytic activity">
    <reaction evidence="26">
        <text>hexadecan-1-ol + hexadecanoyl-CoA = hexadecyl hexadecanoate + CoA</text>
        <dbReference type="Rhea" id="RHEA:38167"/>
        <dbReference type="ChEBI" id="CHEBI:16125"/>
        <dbReference type="ChEBI" id="CHEBI:57287"/>
        <dbReference type="ChEBI" id="CHEBI:57379"/>
        <dbReference type="ChEBI" id="CHEBI:75584"/>
    </reaction>
    <physiologicalReaction direction="left-to-right" evidence="26">
        <dbReference type="Rhea" id="RHEA:38168"/>
    </physiologicalReaction>
</comment>
<comment type="similarity">
    <text evidence="10 29">Belongs to the membrane-bound acyltransferase family. Sterol o-acyltransferase subfamily.</text>
</comment>
<evidence type="ECO:0000256" key="25">
    <source>
        <dbReference type="ARBA" id="ARBA00048728"/>
    </source>
</evidence>
<evidence type="ECO:0000256" key="17">
    <source>
        <dbReference type="ARBA" id="ARBA00023610"/>
    </source>
</evidence>
<keyword evidence="12 32" id="KW-0812">Transmembrane</keyword>
<evidence type="ECO:0000256" key="21">
    <source>
        <dbReference type="ARBA" id="ARBA00048096"/>
    </source>
</evidence>
<proteinExistence type="inferred from homology"/>
<keyword evidence="13 29" id="KW-0256">Endoplasmic reticulum</keyword>
<comment type="catalytic activity">
    <reaction evidence="7">
        <text>all-trans-retinol + hexadecanoyl-CoA = all-trans-retinyl hexadecanoate + CoA</text>
        <dbReference type="Rhea" id="RHEA:38175"/>
        <dbReference type="ChEBI" id="CHEBI:17336"/>
        <dbReference type="ChEBI" id="CHEBI:17616"/>
        <dbReference type="ChEBI" id="CHEBI:57287"/>
        <dbReference type="ChEBI" id="CHEBI:57379"/>
    </reaction>
    <physiologicalReaction direction="left-to-right" evidence="7">
        <dbReference type="Rhea" id="RHEA:38176"/>
    </physiologicalReaction>
</comment>
<dbReference type="GO" id="GO:0019432">
    <property type="term" value="P:triglyceride biosynthetic process"/>
    <property type="evidence" value="ECO:0007669"/>
    <property type="project" value="InterPro"/>
</dbReference>
<evidence type="ECO:0000256" key="27">
    <source>
        <dbReference type="ARBA" id="ARBA00049168"/>
    </source>
</evidence>
<evidence type="ECO:0000313" key="33">
    <source>
        <dbReference type="EMBL" id="CAD7639084.1"/>
    </source>
</evidence>
<dbReference type="InterPro" id="IPR027251">
    <property type="entry name" value="Diacylglycerol_acylTrfase1"/>
</dbReference>
<evidence type="ECO:0000256" key="2">
    <source>
        <dbReference type="ARBA" id="ARBA00000633"/>
    </source>
</evidence>
<keyword evidence="14 32" id="KW-1133">Transmembrane helix</keyword>
<evidence type="ECO:0000256" key="32">
    <source>
        <dbReference type="SAM" id="Phobius"/>
    </source>
</evidence>
<gene>
    <name evidence="33" type="ORF">ONB1V03_LOCUS1768</name>
</gene>
<evidence type="ECO:0000256" key="23">
    <source>
        <dbReference type="ARBA" id="ARBA00048614"/>
    </source>
</evidence>
<evidence type="ECO:0000256" key="18">
    <source>
        <dbReference type="ARBA" id="ARBA00047367"/>
    </source>
</evidence>
<evidence type="ECO:0000256" key="13">
    <source>
        <dbReference type="ARBA" id="ARBA00022824"/>
    </source>
</evidence>
<keyword evidence="34" id="KW-1185">Reference proteome</keyword>
<evidence type="ECO:0000313" key="34">
    <source>
        <dbReference type="Proteomes" id="UP000728032"/>
    </source>
</evidence>
<feature type="transmembrane region" description="Helical" evidence="32">
    <location>
        <begin position="462"/>
        <end position="480"/>
    </location>
</feature>
<evidence type="ECO:0000256" key="12">
    <source>
        <dbReference type="ARBA" id="ARBA00022692"/>
    </source>
</evidence>